<evidence type="ECO:0000259" key="7">
    <source>
        <dbReference type="PROSITE" id="PS51918"/>
    </source>
</evidence>
<name>A0A9D2T5Z6_9FIRM</name>
<gene>
    <name evidence="8" type="ORF">IAA04_02490</name>
</gene>
<dbReference type="InterPro" id="IPR058240">
    <property type="entry name" value="rSAM_sf"/>
</dbReference>
<dbReference type="Pfam" id="PF04055">
    <property type="entry name" value="Radical_SAM"/>
    <property type="match status" value="1"/>
</dbReference>
<dbReference type="EMBL" id="DWWL01000010">
    <property type="protein sequence ID" value="HJC46904.1"/>
    <property type="molecule type" value="Genomic_DNA"/>
</dbReference>
<proteinExistence type="predicted"/>
<dbReference type="GO" id="GO:0003824">
    <property type="term" value="F:catalytic activity"/>
    <property type="evidence" value="ECO:0007669"/>
    <property type="project" value="InterPro"/>
</dbReference>
<dbReference type="SUPFAM" id="SSF102114">
    <property type="entry name" value="Radical SAM enzymes"/>
    <property type="match status" value="1"/>
</dbReference>
<dbReference type="InterPro" id="IPR005911">
    <property type="entry name" value="YhcC-like"/>
</dbReference>
<accession>A0A9D2T5Z6</accession>
<dbReference type="NCBIfam" id="TIGR01212">
    <property type="entry name" value="TIGR01212 family radical SAM protein"/>
    <property type="match status" value="1"/>
</dbReference>
<dbReference type="SFLD" id="SFLDG01086">
    <property type="entry name" value="elongater_protein-like"/>
    <property type="match status" value="1"/>
</dbReference>
<dbReference type="PANTHER" id="PTHR11135">
    <property type="entry name" value="HISTONE ACETYLTRANSFERASE-RELATED"/>
    <property type="match status" value="1"/>
</dbReference>
<feature type="domain" description="Radical SAM core" evidence="7">
    <location>
        <begin position="18"/>
        <end position="261"/>
    </location>
</feature>
<dbReference type="PANTHER" id="PTHR11135:SF1">
    <property type="entry name" value="PROTEIN YHCC"/>
    <property type="match status" value="1"/>
</dbReference>
<dbReference type="InterPro" id="IPR007197">
    <property type="entry name" value="rSAM"/>
</dbReference>
<organism evidence="8 9">
    <name type="scientific">Candidatus Lachnoclostridium pullistercoris</name>
    <dbReference type="NCBI Taxonomy" id="2838632"/>
    <lineage>
        <taxon>Bacteria</taxon>
        <taxon>Bacillati</taxon>
        <taxon>Bacillota</taxon>
        <taxon>Clostridia</taxon>
        <taxon>Lachnospirales</taxon>
        <taxon>Lachnospiraceae</taxon>
    </lineage>
</organism>
<dbReference type="Pfam" id="PF16199">
    <property type="entry name" value="Radical_SAM_C"/>
    <property type="match status" value="1"/>
</dbReference>
<keyword evidence="3" id="KW-0949">S-adenosyl-L-methionine</keyword>
<dbReference type="GO" id="GO:0046872">
    <property type="term" value="F:metal ion binding"/>
    <property type="evidence" value="ECO:0007669"/>
    <property type="project" value="UniProtKB-KW"/>
</dbReference>
<dbReference type="InterPro" id="IPR006638">
    <property type="entry name" value="Elp3/MiaA/NifB-like_rSAM"/>
</dbReference>
<evidence type="ECO:0000256" key="2">
    <source>
        <dbReference type="ARBA" id="ARBA00022485"/>
    </source>
</evidence>
<evidence type="ECO:0000313" key="8">
    <source>
        <dbReference type="EMBL" id="HJC46904.1"/>
    </source>
</evidence>
<dbReference type="AlphaFoldDB" id="A0A9D2T5Z6"/>
<dbReference type="SMART" id="SM00729">
    <property type="entry name" value="Elp3"/>
    <property type="match status" value="1"/>
</dbReference>
<keyword evidence="6" id="KW-0411">Iron-sulfur</keyword>
<evidence type="ECO:0000256" key="3">
    <source>
        <dbReference type="ARBA" id="ARBA00022691"/>
    </source>
</evidence>
<dbReference type="GO" id="GO:0051539">
    <property type="term" value="F:4 iron, 4 sulfur cluster binding"/>
    <property type="evidence" value="ECO:0007669"/>
    <property type="project" value="UniProtKB-KW"/>
</dbReference>
<dbReference type="InterPro" id="IPR039661">
    <property type="entry name" value="ELP3"/>
</dbReference>
<dbReference type="InterPro" id="IPR032432">
    <property type="entry name" value="Radical_SAM_C"/>
</dbReference>
<dbReference type="SFLD" id="SFLDS00029">
    <property type="entry name" value="Radical_SAM"/>
    <property type="match status" value="1"/>
</dbReference>
<evidence type="ECO:0000313" key="9">
    <source>
        <dbReference type="Proteomes" id="UP000823883"/>
    </source>
</evidence>
<dbReference type="Proteomes" id="UP000823883">
    <property type="component" value="Unassembled WGS sequence"/>
</dbReference>
<reference evidence="8" key="2">
    <citation type="submission" date="2021-04" db="EMBL/GenBank/DDBJ databases">
        <authorList>
            <person name="Gilroy R."/>
        </authorList>
    </citation>
    <scope>NUCLEOTIDE SEQUENCE</scope>
    <source>
        <strain evidence="8">CHK183-5548</strain>
    </source>
</reference>
<comment type="caution">
    <text evidence="8">The sequence shown here is derived from an EMBL/GenBank/DDBJ whole genome shotgun (WGS) entry which is preliminary data.</text>
</comment>
<protein>
    <submittedName>
        <fullName evidence="8">TIGR01212 family radical SAM protein</fullName>
    </submittedName>
</protein>
<dbReference type="PROSITE" id="PS51918">
    <property type="entry name" value="RADICAL_SAM"/>
    <property type="match status" value="1"/>
</dbReference>
<evidence type="ECO:0000256" key="1">
    <source>
        <dbReference type="ARBA" id="ARBA00001966"/>
    </source>
</evidence>
<dbReference type="Gene3D" id="3.80.30.20">
    <property type="entry name" value="tm_1862 like domain"/>
    <property type="match status" value="1"/>
</dbReference>
<comment type="cofactor">
    <cofactor evidence="1">
        <name>[4Fe-4S] cluster</name>
        <dbReference type="ChEBI" id="CHEBI:49883"/>
    </cofactor>
</comment>
<evidence type="ECO:0000256" key="6">
    <source>
        <dbReference type="ARBA" id="ARBA00023014"/>
    </source>
</evidence>
<dbReference type="InterPro" id="IPR023404">
    <property type="entry name" value="rSAM_horseshoe"/>
</dbReference>
<dbReference type="CDD" id="cd01335">
    <property type="entry name" value="Radical_SAM"/>
    <property type="match status" value="1"/>
</dbReference>
<reference evidence="8" key="1">
    <citation type="journal article" date="2021" name="PeerJ">
        <title>Extensive microbial diversity within the chicken gut microbiome revealed by metagenomics and culture.</title>
        <authorList>
            <person name="Gilroy R."/>
            <person name="Ravi A."/>
            <person name="Getino M."/>
            <person name="Pursley I."/>
            <person name="Horton D.L."/>
            <person name="Alikhan N.F."/>
            <person name="Baker D."/>
            <person name="Gharbi K."/>
            <person name="Hall N."/>
            <person name="Watson M."/>
            <person name="Adriaenssens E.M."/>
            <person name="Foster-Nyarko E."/>
            <person name="Jarju S."/>
            <person name="Secka A."/>
            <person name="Antonio M."/>
            <person name="Oren A."/>
            <person name="Chaudhuri R.R."/>
            <person name="La Ragione R."/>
            <person name="Hildebrand F."/>
            <person name="Pallen M.J."/>
        </authorList>
    </citation>
    <scope>NUCLEOTIDE SEQUENCE</scope>
    <source>
        <strain evidence="8">CHK183-5548</strain>
    </source>
</reference>
<dbReference type="SFLD" id="SFLDG01091">
    <property type="entry name" value="uncharacterized_CHP01210-like"/>
    <property type="match status" value="1"/>
</dbReference>
<keyword evidence="5" id="KW-0408">Iron</keyword>
<evidence type="ECO:0000256" key="4">
    <source>
        <dbReference type="ARBA" id="ARBA00022723"/>
    </source>
</evidence>
<keyword evidence="4" id="KW-0479">Metal-binding</keyword>
<evidence type="ECO:0000256" key="5">
    <source>
        <dbReference type="ARBA" id="ARBA00023004"/>
    </source>
</evidence>
<sequence>MDWNGKPYHSLDFYLKETFGRKVYKLALDGGMTCPNRDGTLGTGGCIFCSEGGSGDFAAPCRESVWSQIEAAKERLKPKLKDRDVSYIAYFQSYTNTYAPLSRLESLFSEAISHPDVSVLSVATRPDCLPPETVELLSRLNQIKPVWVELGLQTIHETSARFIRRGYGYPVFLDAFRRLKEAGLAVIVHVILGIPGETREMMLETVRAVGGLPADGIKLQLLHVLEGTDLGRLYKSHPFPVMELEEYLDLVIDAISILPPEVVIHRISGDGPKRLLIAPLWSANKRLVLNSMTRRFKERGAFQGCARFNM</sequence>
<keyword evidence="2" id="KW-0004">4Fe-4S</keyword>